<evidence type="ECO:0000256" key="3">
    <source>
        <dbReference type="ARBA" id="ARBA00010617"/>
    </source>
</evidence>
<proteinExistence type="inferred from homology"/>
<reference evidence="15 16" key="1">
    <citation type="submission" date="2023-12" db="EMBL/GenBank/DDBJ databases">
        <title>A high-quality genome assembly for Dillenia turbinata (Dilleniales).</title>
        <authorList>
            <person name="Chanderbali A."/>
        </authorList>
    </citation>
    <scope>NUCLEOTIDE SEQUENCE [LARGE SCALE GENOMIC DNA]</scope>
    <source>
        <strain evidence="15">LSX21</strain>
        <tissue evidence="15">Leaf</tissue>
    </source>
</reference>
<name>A0AAN8V1S3_9MAGN</name>
<evidence type="ECO:0000256" key="5">
    <source>
        <dbReference type="ARBA" id="ARBA00022692"/>
    </source>
</evidence>
<dbReference type="CDD" id="cd11043">
    <property type="entry name" value="CYP90-like"/>
    <property type="match status" value="1"/>
</dbReference>
<keyword evidence="6 12" id="KW-0479">Metal-binding</keyword>
<evidence type="ECO:0000256" key="4">
    <source>
        <dbReference type="ARBA" id="ARBA00022617"/>
    </source>
</evidence>
<sequence>MILPGNSKLTSAIPFKVLKVRLQMLVLVTSCLVALVVISVSHRVYRWRNPKCKGKLPPGSMGIPIIGETIQFFTPYKSDVFDLSPFIKKRAARYGSLFRTSVVGQLIVVSTDPDLNHYVFQNGKLFQLWYTNSSTGILGKESIAEQQGLMHKHLRNLVLNLVGPGNLKENLLKEMDTITRMHFDKWAPLGTFDVKEESGNVILFGPRYCYSSFNMIFNYGALKLISYDESKSGRRLQECYTAMLDGIVSFPLNIPGTAFHKCMEGRKRAVNFIKETIDKRRMMETPQGDFLDLLLKEMENKDAILTEEIVLDLIFLLLFLTFESTSSAITVALKFIKENPAVLAELTNEHEAILQSRAKSDQDSGVTWKEYKSMTFTSMVINETVRLANIATLMLRKTVQDVEFKGYTIPAGWLVMVCPGSPHLNPVMYHNPLEFNPWRWEGQELHSASKNFIAFGGGARHCAGADFAKLQTALFIHHLVTKYRLAIWTIVKGGEIVRKPGLVFPNGLHIKISEKNEQ</sequence>
<evidence type="ECO:0000256" key="14">
    <source>
        <dbReference type="SAM" id="Phobius"/>
    </source>
</evidence>
<evidence type="ECO:0000256" key="11">
    <source>
        <dbReference type="ARBA" id="ARBA00023136"/>
    </source>
</evidence>
<dbReference type="GO" id="GO:0005506">
    <property type="term" value="F:iron ion binding"/>
    <property type="evidence" value="ECO:0007669"/>
    <property type="project" value="InterPro"/>
</dbReference>
<dbReference type="SUPFAM" id="SSF48264">
    <property type="entry name" value="Cytochrome P450"/>
    <property type="match status" value="1"/>
</dbReference>
<dbReference type="GO" id="GO:0020037">
    <property type="term" value="F:heme binding"/>
    <property type="evidence" value="ECO:0007669"/>
    <property type="project" value="InterPro"/>
</dbReference>
<gene>
    <name evidence="15" type="ORF">RJ641_014730</name>
</gene>
<organism evidence="15 16">
    <name type="scientific">Dillenia turbinata</name>
    <dbReference type="NCBI Taxonomy" id="194707"/>
    <lineage>
        <taxon>Eukaryota</taxon>
        <taxon>Viridiplantae</taxon>
        <taxon>Streptophyta</taxon>
        <taxon>Embryophyta</taxon>
        <taxon>Tracheophyta</taxon>
        <taxon>Spermatophyta</taxon>
        <taxon>Magnoliopsida</taxon>
        <taxon>eudicotyledons</taxon>
        <taxon>Gunneridae</taxon>
        <taxon>Pentapetalae</taxon>
        <taxon>Dilleniales</taxon>
        <taxon>Dilleniaceae</taxon>
        <taxon>Dillenia</taxon>
    </lineage>
</organism>
<evidence type="ECO:0000256" key="1">
    <source>
        <dbReference type="ARBA" id="ARBA00001971"/>
    </source>
</evidence>
<dbReference type="PANTHER" id="PTHR24286:SF185">
    <property type="entry name" value="CYTOCHROME P450 87A3-LIKE"/>
    <property type="match status" value="1"/>
</dbReference>
<dbReference type="PRINTS" id="PR00463">
    <property type="entry name" value="EP450I"/>
</dbReference>
<dbReference type="InterPro" id="IPR001128">
    <property type="entry name" value="Cyt_P450"/>
</dbReference>
<dbReference type="Pfam" id="PF00067">
    <property type="entry name" value="p450"/>
    <property type="match status" value="1"/>
</dbReference>
<dbReference type="Proteomes" id="UP001370490">
    <property type="component" value="Unassembled WGS sequence"/>
</dbReference>
<accession>A0AAN8V1S3</accession>
<evidence type="ECO:0000256" key="7">
    <source>
        <dbReference type="ARBA" id="ARBA00022989"/>
    </source>
</evidence>
<evidence type="ECO:0000256" key="13">
    <source>
        <dbReference type="RuleBase" id="RU000461"/>
    </source>
</evidence>
<evidence type="ECO:0000256" key="12">
    <source>
        <dbReference type="PIRSR" id="PIRSR602401-1"/>
    </source>
</evidence>
<dbReference type="InterPro" id="IPR017972">
    <property type="entry name" value="Cyt_P450_CS"/>
</dbReference>
<dbReference type="FunFam" id="1.10.630.10:FF:000020">
    <property type="entry name" value="Cytochrome P450 family protein"/>
    <property type="match status" value="1"/>
</dbReference>
<dbReference type="GO" id="GO:0016705">
    <property type="term" value="F:oxidoreductase activity, acting on paired donors, with incorporation or reduction of molecular oxygen"/>
    <property type="evidence" value="ECO:0007669"/>
    <property type="project" value="InterPro"/>
</dbReference>
<evidence type="ECO:0000256" key="9">
    <source>
        <dbReference type="ARBA" id="ARBA00023004"/>
    </source>
</evidence>
<dbReference type="PROSITE" id="PS00086">
    <property type="entry name" value="CYTOCHROME_P450"/>
    <property type="match status" value="1"/>
</dbReference>
<dbReference type="InterPro" id="IPR036396">
    <property type="entry name" value="Cyt_P450_sf"/>
</dbReference>
<dbReference type="Gene3D" id="1.10.630.10">
    <property type="entry name" value="Cytochrome P450"/>
    <property type="match status" value="1"/>
</dbReference>
<keyword evidence="16" id="KW-1185">Reference proteome</keyword>
<evidence type="ECO:0000313" key="15">
    <source>
        <dbReference type="EMBL" id="KAK6921052.1"/>
    </source>
</evidence>
<keyword evidence="11 14" id="KW-0472">Membrane</keyword>
<feature type="transmembrane region" description="Helical" evidence="14">
    <location>
        <begin position="303"/>
        <end position="322"/>
    </location>
</feature>
<dbReference type="GO" id="GO:0004497">
    <property type="term" value="F:monooxygenase activity"/>
    <property type="evidence" value="ECO:0007669"/>
    <property type="project" value="UniProtKB-KW"/>
</dbReference>
<keyword evidence="5 14" id="KW-0812">Transmembrane</keyword>
<dbReference type="EMBL" id="JBAMMX010000020">
    <property type="protein sequence ID" value="KAK6921052.1"/>
    <property type="molecule type" value="Genomic_DNA"/>
</dbReference>
<keyword evidence="4 12" id="KW-0349">Heme</keyword>
<dbReference type="AlphaFoldDB" id="A0AAN8V1S3"/>
<feature type="binding site" description="axial binding residue" evidence="12">
    <location>
        <position position="462"/>
    </location>
    <ligand>
        <name>heme</name>
        <dbReference type="ChEBI" id="CHEBI:30413"/>
    </ligand>
    <ligandPart>
        <name>Fe</name>
        <dbReference type="ChEBI" id="CHEBI:18248"/>
    </ligandPart>
</feature>
<evidence type="ECO:0000256" key="10">
    <source>
        <dbReference type="ARBA" id="ARBA00023033"/>
    </source>
</evidence>
<evidence type="ECO:0000256" key="6">
    <source>
        <dbReference type="ARBA" id="ARBA00022723"/>
    </source>
</evidence>
<feature type="transmembrane region" description="Helical" evidence="14">
    <location>
        <begin position="20"/>
        <end position="41"/>
    </location>
</feature>
<comment type="cofactor">
    <cofactor evidence="1 12">
        <name>heme</name>
        <dbReference type="ChEBI" id="CHEBI:30413"/>
    </cofactor>
</comment>
<keyword evidence="8 13" id="KW-0560">Oxidoreductase</keyword>
<dbReference type="GO" id="GO:0016132">
    <property type="term" value="P:brassinosteroid biosynthetic process"/>
    <property type="evidence" value="ECO:0007669"/>
    <property type="project" value="TreeGrafter"/>
</dbReference>
<dbReference type="GO" id="GO:0016125">
    <property type="term" value="P:sterol metabolic process"/>
    <property type="evidence" value="ECO:0007669"/>
    <property type="project" value="TreeGrafter"/>
</dbReference>
<keyword evidence="10 13" id="KW-0503">Monooxygenase</keyword>
<evidence type="ECO:0000256" key="2">
    <source>
        <dbReference type="ARBA" id="ARBA00004167"/>
    </source>
</evidence>
<comment type="caution">
    <text evidence="15">The sequence shown here is derived from an EMBL/GenBank/DDBJ whole genome shotgun (WGS) entry which is preliminary data.</text>
</comment>
<dbReference type="GO" id="GO:0016020">
    <property type="term" value="C:membrane"/>
    <property type="evidence" value="ECO:0007669"/>
    <property type="project" value="UniProtKB-SubCell"/>
</dbReference>
<comment type="similarity">
    <text evidence="3 13">Belongs to the cytochrome P450 family.</text>
</comment>
<evidence type="ECO:0000313" key="16">
    <source>
        <dbReference type="Proteomes" id="UP001370490"/>
    </source>
</evidence>
<keyword evidence="9 12" id="KW-0408">Iron</keyword>
<dbReference type="GO" id="GO:0010268">
    <property type="term" value="P:brassinosteroid homeostasis"/>
    <property type="evidence" value="ECO:0007669"/>
    <property type="project" value="TreeGrafter"/>
</dbReference>
<dbReference type="InterPro" id="IPR002401">
    <property type="entry name" value="Cyt_P450_E_grp-I"/>
</dbReference>
<dbReference type="PANTHER" id="PTHR24286">
    <property type="entry name" value="CYTOCHROME P450 26"/>
    <property type="match status" value="1"/>
</dbReference>
<keyword evidence="7 14" id="KW-1133">Transmembrane helix</keyword>
<comment type="subcellular location">
    <subcellularLocation>
        <location evidence="2">Membrane</location>
        <topology evidence="2">Single-pass membrane protein</topology>
    </subcellularLocation>
</comment>
<protein>
    <submittedName>
        <fullName evidence="15">Cytochrome P450</fullName>
    </submittedName>
</protein>
<evidence type="ECO:0000256" key="8">
    <source>
        <dbReference type="ARBA" id="ARBA00023002"/>
    </source>
</evidence>